<dbReference type="GO" id="GO:0004130">
    <property type="term" value="F:cytochrome-c peroxidase activity"/>
    <property type="evidence" value="ECO:0007669"/>
    <property type="project" value="TreeGrafter"/>
</dbReference>
<dbReference type="GO" id="GO:0030313">
    <property type="term" value="C:cell envelope"/>
    <property type="evidence" value="ECO:0007669"/>
    <property type="project" value="UniProtKB-SubCell"/>
</dbReference>
<name>A0A1I5MTJ8_9GAMM</name>
<keyword evidence="3 6" id="KW-0479">Metal-binding</keyword>
<dbReference type="STRING" id="1121869.SAMN03084138_01385"/>
<keyword evidence="7" id="KW-0732">Signal</keyword>
<dbReference type="GO" id="GO:0046872">
    <property type="term" value="F:metal ion binding"/>
    <property type="evidence" value="ECO:0007669"/>
    <property type="project" value="UniProtKB-KW"/>
</dbReference>
<evidence type="ECO:0000256" key="4">
    <source>
        <dbReference type="ARBA" id="ARBA00023002"/>
    </source>
</evidence>
<keyword evidence="9" id="KW-0575">Peroxidase</keyword>
<evidence type="ECO:0000256" key="3">
    <source>
        <dbReference type="ARBA" id="ARBA00022723"/>
    </source>
</evidence>
<gene>
    <name evidence="9" type="ORF">SAMN03084138_01385</name>
</gene>
<dbReference type="InterPro" id="IPR009056">
    <property type="entry name" value="Cyt_c-like_dom"/>
</dbReference>
<protein>
    <submittedName>
        <fullName evidence="9">Cytochrome c peroxidase</fullName>
    </submittedName>
</protein>
<feature type="chain" id="PRO_5010216951" evidence="7">
    <location>
        <begin position="22"/>
        <end position="495"/>
    </location>
</feature>
<proteinExistence type="predicted"/>
<dbReference type="Pfam" id="PF03150">
    <property type="entry name" value="CCP_MauG"/>
    <property type="match status" value="1"/>
</dbReference>
<evidence type="ECO:0000256" key="5">
    <source>
        <dbReference type="ARBA" id="ARBA00023004"/>
    </source>
</evidence>
<reference evidence="9 10" key="1">
    <citation type="submission" date="2016-10" db="EMBL/GenBank/DDBJ databases">
        <authorList>
            <person name="de Groot N.N."/>
        </authorList>
    </citation>
    <scope>NUCLEOTIDE SEQUENCE [LARGE SCALE GENOMIC DNA]</scope>
    <source>
        <strain evidence="9 10">DSM 15893</strain>
    </source>
</reference>
<dbReference type="Gene3D" id="1.10.760.10">
    <property type="entry name" value="Cytochrome c-like domain"/>
    <property type="match status" value="2"/>
</dbReference>
<dbReference type="Proteomes" id="UP000182692">
    <property type="component" value="Unassembled WGS sequence"/>
</dbReference>
<accession>A0A1I5MTJ8</accession>
<organism evidence="9 10">
    <name type="scientific">Enterovibrio norvegicus DSM 15893</name>
    <dbReference type="NCBI Taxonomy" id="1121869"/>
    <lineage>
        <taxon>Bacteria</taxon>
        <taxon>Pseudomonadati</taxon>
        <taxon>Pseudomonadota</taxon>
        <taxon>Gammaproteobacteria</taxon>
        <taxon>Vibrionales</taxon>
        <taxon>Vibrionaceae</taxon>
        <taxon>Enterovibrio</taxon>
    </lineage>
</organism>
<dbReference type="PANTHER" id="PTHR30600">
    <property type="entry name" value="CYTOCHROME C PEROXIDASE-RELATED"/>
    <property type="match status" value="1"/>
</dbReference>
<evidence type="ECO:0000313" key="10">
    <source>
        <dbReference type="Proteomes" id="UP000182692"/>
    </source>
</evidence>
<sequence>MKISDLWLAGFLFLFSIPTNASTLNFTSDAELDAALRQRISQLSLTGDPLSPRSLPSINTTKAQLGKLLFFSKIQSGNFDTACVSCHHPMLGGADALSIAIGVDTLNPNLLGPGREHRSTAPFYDGGPTMPRNVPTSFNLGFWDKHIFHDGRVEALLPLPFQHGAIGGISTPDSGKDLPDPDAGNNLSTAQAAFPQITLEEMRGFTFAEGLSNQETRERVAARMRGELEPLALNQWPALFRETFNLPDVPLNEVITPAAIREVLAAYMRSQVFVDNPWFDYVQGNTLALTPQEKRGAFKFLSRENVGGFNCQNCHSGNLMTDEGFHNLAMPQLGRGKGDSYTRTNDFGRYRETYRFNDLFAFRTPSLLNVEITGPYGHAGAYSTLEDTIRHHMNPTVAIARYQYDGTQPSVQQSDMQNNSQEAINILFVQQIVGVSKLNNHAYNEEDIQDLAAFLRTLSDPCVKDRQCMAPWLVDNDIDPDGLRIEAVDINLQPL</sequence>
<dbReference type="PROSITE" id="PS51007">
    <property type="entry name" value="CYTC"/>
    <property type="match status" value="1"/>
</dbReference>
<dbReference type="OrthoDB" id="9805202at2"/>
<dbReference type="GeneID" id="35871994"/>
<evidence type="ECO:0000256" key="1">
    <source>
        <dbReference type="ARBA" id="ARBA00004196"/>
    </source>
</evidence>
<dbReference type="InterPro" id="IPR004852">
    <property type="entry name" value="Di-haem_cyt_c_peroxidsae"/>
</dbReference>
<feature type="signal peptide" evidence="7">
    <location>
        <begin position="1"/>
        <end position="21"/>
    </location>
</feature>
<dbReference type="GO" id="GO:0020037">
    <property type="term" value="F:heme binding"/>
    <property type="evidence" value="ECO:0007669"/>
    <property type="project" value="InterPro"/>
</dbReference>
<evidence type="ECO:0000256" key="2">
    <source>
        <dbReference type="ARBA" id="ARBA00022617"/>
    </source>
</evidence>
<keyword evidence="4" id="KW-0560">Oxidoreductase</keyword>
<evidence type="ECO:0000313" key="9">
    <source>
        <dbReference type="EMBL" id="SFP12902.1"/>
    </source>
</evidence>
<dbReference type="EMBL" id="FOWR01000008">
    <property type="protein sequence ID" value="SFP12902.1"/>
    <property type="molecule type" value="Genomic_DNA"/>
</dbReference>
<evidence type="ECO:0000256" key="7">
    <source>
        <dbReference type="SAM" id="SignalP"/>
    </source>
</evidence>
<dbReference type="InterPro" id="IPR036909">
    <property type="entry name" value="Cyt_c-like_dom_sf"/>
</dbReference>
<keyword evidence="2 6" id="KW-0349">Heme</keyword>
<comment type="subcellular location">
    <subcellularLocation>
        <location evidence="1">Cell envelope</location>
    </subcellularLocation>
</comment>
<evidence type="ECO:0000259" key="8">
    <source>
        <dbReference type="PROSITE" id="PS51007"/>
    </source>
</evidence>
<dbReference type="InterPro" id="IPR051395">
    <property type="entry name" value="Cytochrome_c_Peroxidase/MauG"/>
</dbReference>
<dbReference type="AlphaFoldDB" id="A0A1I5MTJ8"/>
<keyword evidence="5 6" id="KW-0408">Iron</keyword>
<dbReference type="RefSeq" id="WP_074926120.1">
    <property type="nucleotide sequence ID" value="NZ_FOWR01000008.1"/>
</dbReference>
<feature type="domain" description="Cytochrome c" evidence="8">
    <location>
        <begin position="291"/>
        <end position="459"/>
    </location>
</feature>
<dbReference type="SUPFAM" id="SSF46626">
    <property type="entry name" value="Cytochrome c"/>
    <property type="match status" value="2"/>
</dbReference>
<evidence type="ECO:0000256" key="6">
    <source>
        <dbReference type="PROSITE-ProRule" id="PRU00433"/>
    </source>
</evidence>
<dbReference type="GO" id="GO:0009055">
    <property type="term" value="F:electron transfer activity"/>
    <property type="evidence" value="ECO:0007669"/>
    <property type="project" value="InterPro"/>
</dbReference>